<reference evidence="1 2" key="1">
    <citation type="journal article" date="2008" name="Science">
        <title>The Physcomitrella genome reveals evolutionary insights into the conquest of land by plants.</title>
        <authorList>
            <person name="Rensing S."/>
            <person name="Lang D."/>
            <person name="Zimmer A."/>
            <person name="Terry A."/>
            <person name="Salamov A."/>
            <person name="Shapiro H."/>
            <person name="Nishiyama T."/>
            <person name="Perroud P.-F."/>
            <person name="Lindquist E."/>
            <person name="Kamisugi Y."/>
            <person name="Tanahashi T."/>
            <person name="Sakakibara K."/>
            <person name="Fujita T."/>
            <person name="Oishi K."/>
            <person name="Shin-I T."/>
            <person name="Kuroki Y."/>
            <person name="Toyoda A."/>
            <person name="Suzuki Y."/>
            <person name="Hashimoto A."/>
            <person name="Yamaguchi K."/>
            <person name="Sugano A."/>
            <person name="Kohara Y."/>
            <person name="Fujiyama A."/>
            <person name="Anterola A."/>
            <person name="Aoki S."/>
            <person name="Ashton N."/>
            <person name="Barbazuk W.B."/>
            <person name="Barker E."/>
            <person name="Bennetzen J."/>
            <person name="Bezanilla M."/>
            <person name="Blankenship R."/>
            <person name="Cho S.H."/>
            <person name="Dutcher S."/>
            <person name="Estelle M."/>
            <person name="Fawcett J.A."/>
            <person name="Gundlach H."/>
            <person name="Hanada K."/>
            <person name="Heyl A."/>
            <person name="Hicks K.A."/>
            <person name="Hugh J."/>
            <person name="Lohr M."/>
            <person name="Mayer K."/>
            <person name="Melkozernov A."/>
            <person name="Murata T."/>
            <person name="Nelson D."/>
            <person name="Pils B."/>
            <person name="Prigge M."/>
            <person name="Reiss B."/>
            <person name="Renner T."/>
            <person name="Rombauts S."/>
            <person name="Rushton P."/>
            <person name="Sanderfoot A."/>
            <person name="Schween G."/>
            <person name="Shiu S.-H."/>
            <person name="Stueber K."/>
            <person name="Theodoulou F.L."/>
            <person name="Tu H."/>
            <person name="Van de Peer Y."/>
            <person name="Verrier P.J."/>
            <person name="Waters E."/>
            <person name="Wood A."/>
            <person name="Yang L."/>
            <person name="Cove D."/>
            <person name="Cuming A."/>
            <person name="Hasebe M."/>
            <person name="Lucas S."/>
            <person name="Mishler D.B."/>
            <person name="Reski R."/>
            <person name="Grigoriev I."/>
            <person name="Quatrano R.S."/>
            <person name="Boore J.L."/>
        </authorList>
    </citation>
    <scope>NUCLEOTIDE SEQUENCE [LARGE SCALE GENOMIC DNA]</scope>
    <source>
        <strain evidence="1 2">cv. Gransden 2004</strain>
    </source>
</reference>
<name>A0A7I3YWZ3_PHYPA</name>
<sequence>MRKSAMYGCSAQLRGGCFSPDVYEHKHQECWLKHANNRLVGFVWQICSLIRPSDIFSHLYRSLYDEDLSHFMSFCMQADEPNLNFKVHYDEEYRREHPTAPVTVPWVSGIIQA</sequence>
<dbReference type="AlphaFoldDB" id="A0A7I3YWZ3"/>
<dbReference type="EMBL" id="ABEU02000022">
    <property type="status" value="NOT_ANNOTATED_CDS"/>
    <property type="molecule type" value="Genomic_DNA"/>
</dbReference>
<dbReference type="Proteomes" id="UP000006727">
    <property type="component" value="Chromosome 22"/>
</dbReference>
<dbReference type="Gramene" id="Pp3c22_5260V3.1">
    <property type="protein sequence ID" value="PAC:32905198.CDS.1"/>
    <property type="gene ID" value="Pp3c22_5260"/>
</dbReference>
<proteinExistence type="predicted"/>
<dbReference type="PANTHER" id="PTHR33344:SF1">
    <property type="entry name" value="OS06G0214100 PROTEIN"/>
    <property type="match status" value="1"/>
</dbReference>
<reference evidence="1 2" key="2">
    <citation type="journal article" date="2018" name="Plant J.">
        <title>The Physcomitrella patens chromosome-scale assembly reveals moss genome structure and evolution.</title>
        <authorList>
            <person name="Lang D."/>
            <person name="Ullrich K.K."/>
            <person name="Murat F."/>
            <person name="Fuchs J."/>
            <person name="Jenkins J."/>
            <person name="Haas F.B."/>
            <person name="Piednoel M."/>
            <person name="Gundlach H."/>
            <person name="Van Bel M."/>
            <person name="Meyberg R."/>
            <person name="Vives C."/>
            <person name="Morata J."/>
            <person name="Symeonidi A."/>
            <person name="Hiss M."/>
            <person name="Muchero W."/>
            <person name="Kamisugi Y."/>
            <person name="Saleh O."/>
            <person name="Blanc G."/>
            <person name="Decker E.L."/>
            <person name="van Gessel N."/>
            <person name="Grimwood J."/>
            <person name="Hayes R.D."/>
            <person name="Graham S.W."/>
            <person name="Gunter L.E."/>
            <person name="McDaniel S.F."/>
            <person name="Hoernstein S.N.W."/>
            <person name="Larsson A."/>
            <person name="Li F.W."/>
            <person name="Perroud P.F."/>
            <person name="Phillips J."/>
            <person name="Ranjan P."/>
            <person name="Rokshar D.S."/>
            <person name="Rothfels C.J."/>
            <person name="Schneider L."/>
            <person name="Shu S."/>
            <person name="Stevenson D.W."/>
            <person name="Thummler F."/>
            <person name="Tillich M."/>
            <person name="Villarreal Aguilar J.C."/>
            <person name="Widiez T."/>
            <person name="Wong G.K."/>
            <person name="Wymore A."/>
            <person name="Zhang Y."/>
            <person name="Zimmer A.D."/>
            <person name="Quatrano R.S."/>
            <person name="Mayer K.F.X."/>
            <person name="Goodstein D."/>
            <person name="Casacuberta J.M."/>
            <person name="Vandepoele K."/>
            <person name="Reski R."/>
            <person name="Cuming A.C."/>
            <person name="Tuskan G.A."/>
            <person name="Maumus F."/>
            <person name="Salse J."/>
            <person name="Schmutz J."/>
            <person name="Rensing S.A."/>
        </authorList>
    </citation>
    <scope>NUCLEOTIDE SEQUENCE [LARGE SCALE GENOMIC DNA]</scope>
    <source>
        <strain evidence="1 2">cv. Gransden 2004</strain>
    </source>
</reference>
<dbReference type="EnsemblPlants" id="Pp3c22_5260V3.1">
    <property type="protein sequence ID" value="PAC:32905198.CDS.1"/>
    <property type="gene ID" value="Pp3c22_5260"/>
</dbReference>
<reference evidence="1" key="3">
    <citation type="submission" date="2020-12" db="UniProtKB">
        <authorList>
            <consortium name="EnsemblPlants"/>
        </authorList>
    </citation>
    <scope>IDENTIFICATION</scope>
</reference>
<evidence type="ECO:0000313" key="1">
    <source>
        <dbReference type="EnsemblPlants" id="PAC:32905198.CDS.1"/>
    </source>
</evidence>
<evidence type="ECO:0000313" key="2">
    <source>
        <dbReference type="Proteomes" id="UP000006727"/>
    </source>
</evidence>
<protein>
    <submittedName>
        <fullName evidence="1">Uncharacterized protein</fullName>
    </submittedName>
</protein>
<organism evidence="1 2">
    <name type="scientific">Physcomitrium patens</name>
    <name type="common">Spreading-leaved earth moss</name>
    <name type="synonym">Physcomitrella patens</name>
    <dbReference type="NCBI Taxonomy" id="3218"/>
    <lineage>
        <taxon>Eukaryota</taxon>
        <taxon>Viridiplantae</taxon>
        <taxon>Streptophyta</taxon>
        <taxon>Embryophyta</taxon>
        <taxon>Bryophyta</taxon>
        <taxon>Bryophytina</taxon>
        <taxon>Bryopsida</taxon>
        <taxon>Funariidae</taxon>
        <taxon>Funariales</taxon>
        <taxon>Funariaceae</taxon>
        <taxon>Physcomitrium</taxon>
    </lineage>
</organism>
<dbReference type="InParanoid" id="A0A7I3YWZ3"/>
<dbReference type="PANTHER" id="PTHR33344">
    <property type="entry name" value="OS02G0761600 PROTEIN"/>
    <property type="match status" value="1"/>
</dbReference>
<accession>A0A7I3YWZ3</accession>
<keyword evidence="2" id="KW-1185">Reference proteome</keyword>